<accession>A0AAD5SHQ2</accession>
<evidence type="ECO:0000313" key="1">
    <source>
        <dbReference type="EMBL" id="KAJ3053553.1"/>
    </source>
</evidence>
<organism evidence="1 2">
    <name type="scientific">Rhizophlyctis rosea</name>
    <dbReference type="NCBI Taxonomy" id="64517"/>
    <lineage>
        <taxon>Eukaryota</taxon>
        <taxon>Fungi</taxon>
        <taxon>Fungi incertae sedis</taxon>
        <taxon>Chytridiomycota</taxon>
        <taxon>Chytridiomycota incertae sedis</taxon>
        <taxon>Chytridiomycetes</taxon>
        <taxon>Rhizophlyctidales</taxon>
        <taxon>Rhizophlyctidaceae</taxon>
        <taxon>Rhizophlyctis</taxon>
    </lineage>
</organism>
<reference evidence="1" key="1">
    <citation type="submission" date="2020-05" db="EMBL/GenBank/DDBJ databases">
        <title>Phylogenomic resolution of chytrid fungi.</title>
        <authorList>
            <person name="Stajich J.E."/>
            <person name="Amses K."/>
            <person name="Simmons R."/>
            <person name="Seto K."/>
            <person name="Myers J."/>
            <person name="Bonds A."/>
            <person name="Quandt C.A."/>
            <person name="Barry K."/>
            <person name="Liu P."/>
            <person name="Grigoriev I."/>
            <person name="Longcore J.E."/>
            <person name="James T.Y."/>
        </authorList>
    </citation>
    <scope>NUCLEOTIDE SEQUENCE</scope>
    <source>
        <strain evidence="1">JEL0318</strain>
    </source>
</reference>
<gene>
    <name evidence="1" type="ORF">HK097_003982</name>
</gene>
<name>A0AAD5SHQ2_9FUNG</name>
<dbReference type="EMBL" id="JADGJD010000199">
    <property type="protein sequence ID" value="KAJ3053553.1"/>
    <property type="molecule type" value="Genomic_DNA"/>
</dbReference>
<evidence type="ECO:0000313" key="2">
    <source>
        <dbReference type="Proteomes" id="UP001212841"/>
    </source>
</evidence>
<comment type="caution">
    <text evidence="1">The sequence shown here is derived from an EMBL/GenBank/DDBJ whole genome shotgun (WGS) entry which is preliminary data.</text>
</comment>
<dbReference type="AlphaFoldDB" id="A0AAD5SHQ2"/>
<keyword evidence="2" id="KW-1185">Reference proteome</keyword>
<sequence>MPHTSSIRHSLHSLISPNYSKSSRTGAESSTIGGPVISNATITFDLSTFDPSTSESLTGTLILELKKELIGLSDLKIKLCRYEPREKKPGLLSEKWLEGSSQVVWTAEVGKDGVICDPETRQRTLPAGTHILPLTYSWRLVQSTHPYAPPTSSNETQYKVLVNLIRGNLDWLEPVILFTGLIVVEQDSGLPPYVLQKRLEELYRTSAFEGSNWGVWGFASGAMNSNF</sequence>
<dbReference type="Proteomes" id="UP001212841">
    <property type="component" value="Unassembled WGS sequence"/>
</dbReference>
<protein>
    <submittedName>
        <fullName evidence="1">Uncharacterized protein</fullName>
    </submittedName>
</protein>
<proteinExistence type="predicted"/>